<keyword evidence="1" id="KW-0732">Signal</keyword>
<organism evidence="2 3">
    <name type="scientific">Cloeon dipterum</name>
    <dbReference type="NCBI Taxonomy" id="197152"/>
    <lineage>
        <taxon>Eukaryota</taxon>
        <taxon>Metazoa</taxon>
        <taxon>Ecdysozoa</taxon>
        <taxon>Arthropoda</taxon>
        <taxon>Hexapoda</taxon>
        <taxon>Insecta</taxon>
        <taxon>Pterygota</taxon>
        <taxon>Palaeoptera</taxon>
        <taxon>Ephemeroptera</taxon>
        <taxon>Pisciforma</taxon>
        <taxon>Baetidae</taxon>
        <taxon>Cloeon</taxon>
    </lineage>
</organism>
<sequence length="143" mass="16250">MQMFAVLFFNLLSLATSAPTHSIVSTAELSLEALFKDYDAIRCNNKRGYPDLEENIRKYSVQRYTEPSRESVTDITCWMNREFKIEFFSIEVHTPETVDALHIERLNSLGMKDFEAKPLNSLPLPVAAAATNLNQPGAPRVWP</sequence>
<dbReference type="AlphaFoldDB" id="A0A8S1C957"/>
<feature type="signal peptide" evidence="1">
    <location>
        <begin position="1"/>
        <end position="17"/>
    </location>
</feature>
<evidence type="ECO:0008006" key="4">
    <source>
        <dbReference type="Google" id="ProtNLM"/>
    </source>
</evidence>
<proteinExistence type="predicted"/>
<evidence type="ECO:0000313" key="2">
    <source>
        <dbReference type="EMBL" id="CAB3363707.1"/>
    </source>
</evidence>
<dbReference type="EMBL" id="CADEPI010000013">
    <property type="protein sequence ID" value="CAB3363707.1"/>
    <property type="molecule type" value="Genomic_DNA"/>
</dbReference>
<feature type="chain" id="PRO_5035895178" description="Neurotransmitter-gated ion-channel ligand-binding domain-containing protein" evidence="1">
    <location>
        <begin position="18"/>
        <end position="143"/>
    </location>
</feature>
<evidence type="ECO:0000256" key="1">
    <source>
        <dbReference type="SAM" id="SignalP"/>
    </source>
</evidence>
<name>A0A8S1C957_9INSE</name>
<evidence type="ECO:0000313" key="3">
    <source>
        <dbReference type="Proteomes" id="UP000494165"/>
    </source>
</evidence>
<keyword evidence="3" id="KW-1185">Reference proteome</keyword>
<gene>
    <name evidence="2" type="ORF">CLODIP_2_CD09912</name>
</gene>
<protein>
    <recommendedName>
        <fullName evidence="4">Neurotransmitter-gated ion-channel ligand-binding domain-containing protein</fullName>
    </recommendedName>
</protein>
<comment type="caution">
    <text evidence="2">The sequence shown here is derived from an EMBL/GenBank/DDBJ whole genome shotgun (WGS) entry which is preliminary data.</text>
</comment>
<dbReference type="Proteomes" id="UP000494165">
    <property type="component" value="Unassembled WGS sequence"/>
</dbReference>
<reference evidence="2 3" key="1">
    <citation type="submission" date="2020-04" db="EMBL/GenBank/DDBJ databases">
        <authorList>
            <person name="Alioto T."/>
            <person name="Alioto T."/>
            <person name="Gomez Garrido J."/>
        </authorList>
    </citation>
    <scope>NUCLEOTIDE SEQUENCE [LARGE SCALE GENOMIC DNA]</scope>
</reference>
<accession>A0A8S1C957</accession>